<protein>
    <recommendedName>
        <fullName evidence="2">Spen paralogue and orthologue SPOC C-terminal domain-containing protein</fullName>
    </recommendedName>
</protein>
<feature type="compositionally biased region" description="Low complexity" evidence="1">
    <location>
        <begin position="106"/>
        <end position="116"/>
    </location>
</feature>
<evidence type="ECO:0000259" key="2">
    <source>
        <dbReference type="Pfam" id="PF07744"/>
    </source>
</evidence>
<dbReference type="OrthoDB" id="436852at2759"/>
<dbReference type="Pfam" id="PF07744">
    <property type="entry name" value="SPOC"/>
    <property type="match status" value="1"/>
</dbReference>
<evidence type="ECO:0000256" key="1">
    <source>
        <dbReference type="SAM" id="MobiDB-lite"/>
    </source>
</evidence>
<keyword evidence="4" id="KW-1185">Reference proteome</keyword>
<organism evidence="3 4">
    <name type="scientific">Blyttiomyces helicus</name>
    <dbReference type="NCBI Taxonomy" id="388810"/>
    <lineage>
        <taxon>Eukaryota</taxon>
        <taxon>Fungi</taxon>
        <taxon>Fungi incertae sedis</taxon>
        <taxon>Chytridiomycota</taxon>
        <taxon>Chytridiomycota incertae sedis</taxon>
        <taxon>Chytridiomycetes</taxon>
        <taxon>Chytridiomycetes incertae sedis</taxon>
        <taxon>Blyttiomyces</taxon>
    </lineage>
</organism>
<dbReference type="Proteomes" id="UP000269721">
    <property type="component" value="Unassembled WGS sequence"/>
</dbReference>
<feature type="compositionally biased region" description="Acidic residues" evidence="1">
    <location>
        <begin position="62"/>
        <end position="72"/>
    </location>
</feature>
<sequence length="190" mass="20452">MKRPAQGNHDEAGAGEDGPSAAKRQRLEMDVVASPVHMDEDLEPDAVRAEDADLVETVLVDDAIDEEAEPDEPPPREDLVLEGEGDANYEVTARSPSYSPPPLDAPPTAVAADTSPEAQPTIWTGRIVMKDVARFDACARQVGGIRDVPARGWEDLVPPTVTIEGRIAVSAAEKYLEERRRAGGHDVLVI</sequence>
<evidence type="ECO:0000313" key="4">
    <source>
        <dbReference type="Proteomes" id="UP000269721"/>
    </source>
</evidence>
<dbReference type="CDD" id="cd21538">
    <property type="entry name" value="SPOC_TFIIS"/>
    <property type="match status" value="1"/>
</dbReference>
<accession>A0A4P9VZI2</accession>
<feature type="region of interest" description="Disordered" evidence="1">
    <location>
        <begin position="59"/>
        <end position="117"/>
    </location>
</feature>
<feature type="region of interest" description="Disordered" evidence="1">
    <location>
        <begin position="1"/>
        <end position="32"/>
    </location>
</feature>
<gene>
    <name evidence="3" type="ORF">BDK51DRAFT_49352</name>
</gene>
<dbReference type="InterPro" id="IPR012921">
    <property type="entry name" value="SPOC_C"/>
</dbReference>
<evidence type="ECO:0000313" key="3">
    <source>
        <dbReference type="EMBL" id="RKO84203.1"/>
    </source>
</evidence>
<feature type="non-terminal residue" evidence="3">
    <location>
        <position position="190"/>
    </location>
</feature>
<dbReference type="AlphaFoldDB" id="A0A4P9VZI2"/>
<reference evidence="4" key="1">
    <citation type="journal article" date="2018" name="Nat. Microbiol.">
        <title>Leveraging single-cell genomics to expand the fungal tree of life.</title>
        <authorList>
            <person name="Ahrendt S.R."/>
            <person name="Quandt C.A."/>
            <person name="Ciobanu D."/>
            <person name="Clum A."/>
            <person name="Salamov A."/>
            <person name="Andreopoulos B."/>
            <person name="Cheng J.F."/>
            <person name="Woyke T."/>
            <person name="Pelin A."/>
            <person name="Henrissat B."/>
            <person name="Reynolds N.K."/>
            <person name="Benny G.L."/>
            <person name="Smith M.E."/>
            <person name="James T.Y."/>
            <person name="Grigoriev I.V."/>
        </authorList>
    </citation>
    <scope>NUCLEOTIDE SEQUENCE [LARGE SCALE GENOMIC DNA]</scope>
</reference>
<feature type="domain" description="Spen paralogue and orthologue SPOC C-terminal" evidence="2">
    <location>
        <begin position="115"/>
        <end position="190"/>
    </location>
</feature>
<name>A0A4P9VZI2_9FUNG</name>
<proteinExistence type="predicted"/>
<dbReference type="EMBL" id="ML000373">
    <property type="protein sequence ID" value="RKO84203.1"/>
    <property type="molecule type" value="Genomic_DNA"/>
</dbReference>